<feature type="transmembrane region" description="Helical" evidence="5">
    <location>
        <begin position="24"/>
        <end position="45"/>
    </location>
</feature>
<dbReference type="SMART" id="SM00184">
    <property type="entry name" value="RING"/>
    <property type="match status" value="1"/>
</dbReference>
<dbReference type="CDD" id="cd16461">
    <property type="entry name" value="RING-H2_EL5-like"/>
    <property type="match status" value="1"/>
</dbReference>
<dbReference type="InterPro" id="IPR001841">
    <property type="entry name" value="Znf_RING"/>
</dbReference>
<dbReference type="AlphaFoldDB" id="A0A8K0N813"/>
<name>A0A8K0N813_COCNU</name>
<organism evidence="7 8">
    <name type="scientific">Cocos nucifera</name>
    <name type="common">Coconut palm</name>
    <dbReference type="NCBI Taxonomy" id="13894"/>
    <lineage>
        <taxon>Eukaryota</taxon>
        <taxon>Viridiplantae</taxon>
        <taxon>Streptophyta</taxon>
        <taxon>Embryophyta</taxon>
        <taxon>Tracheophyta</taxon>
        <taxon>Spermatophyta</taxon>
        <taxon>Magnoliopsida</taxon>
        <taxon>Liliopsida</taxon>
        <taxon>Arecaceae</taxon>
        <taxon>Arecoideae</taxon>
        <taxon>Cocoseae</taxon>
        <taxon>Attaleinae</taxon>
        <taxon>Cocos</taxon>
    </lineage>
</organism>
<evidence type="ECO:0000256" key="2">
    <source>
        <dbReference type="ARBA" id="ARBA00022771"/>
    </source>
</evidence>
<evidence type="ECO:0000256" key="5">
    <source>
        <dbReference type="SAM" id="Phobius"/>
    </source>
</evidence>
<dbReference type="PANTHER" id="PTHR45798:SF97">
    <property type="entry name" value="ALCOHOL-SENSITIVE RING FINGER PROTEIN 1"/>
    <property type="match status" value="1"/>
</dbReference>
<sequence length="167" mass="18134">MSFHRHRRLVDEYYVTAGQLGGRVWVAATIGFVAALSVYVAYVIIDVIIKWFVGHGPQPDNNATANPENGRTVTAVGAQDPRGSVQIQAIPVLIYVDLPSCSSTRPEAEICPVCLGDYAAGEEVRVLPKCGHMFHKDCIDRWLISRSSSCPICRAPAIKQLGVPTGD</sequence>
<gene>
    <name evidence="7" type="ORF">COCNU_10G001500</name>
</gene>
<keyword evidence="5" id="KW-1133">Transmembrane helix</keyword>
<dbReference type="Proteomes" id="UP000797356">
    <property type="component" value="Chromosome 10"/>
</dbReference>
<dbReference type="Gene3D" id="3.30.40.10">
    <property type="entry name" value="Zinc/RING finger domain, C3HC4 (zinc finger)"/>
    <property type="match status" value="1"/>
</dbReference>
<reference evidence="7" key="2">
    <citation type="submission" date="2019-07" db="EMBL/GenBank/DDBJ databases">
        <authorList>
            <person name="Yang Y."/>
            <person name="Bocs S."/>
            <person name="Baudouin L."/>
        </authorList>
    </citation>
    <scope>NUCLEOTIDE SEQUENCE</scope>
    <source>
        <tissue evidence="7">Spear leaf of Hainan Tall coconut</tissue>
    </source>
</reference>
<protein>
    <submittedName>
        <fullName evidence="7">Putative RING-H2 finger protein ATL72</fullName>
    </submittedName>
</protein>
<dbReference type="PROSITE" id="PS50089">
    <property type="entry name" value="ZF_RING_2"/>
    <property type="match status" value="1"/>
</dbReference>
<dbReference type="Pfam" id="PF13639">
    <property type="entry name" value="zf-RING_2"/>
    <property type="match status" value="1"/>
</dbReference>
<keyword evidence="8" id="KW-1185">Reference proteome</keyword>
<evidence type="ECO:0000313" key="7">
    <source>
        <dbReference type="EMBL" id="KAG1361931.1"/>
    </source>
</evidence>
<keyword evidence="5" id="KW-0812">Transmembrane</keyword>
<keyword evidence="1" id="KW-0479">Metal-binding</keyword>
<feature type="domain" description="RING-type" evidence="6">
    <location>
        <begin position="111"/>
        <end position="154"/>
    </location>
</feature>
<keyword evidence="5" id="KW-0472">Membrane</keyword>
<evidence type="ECO:0000259" key="6">
    <source>
        <dbReference type="PROSITE" id="PS50089"/>
    </source>
</evidence>
<dbReference type="PANTHER" id="PTHR45798">
    <property type="entry name" value="RING-H2 FINGER PROTEIN ATL61-RELATED-RELATED"/>
    <property type="match status" value="1"/>
</dbReference>
<keyword evidence="2 4" id="KW-0863">Zinc-finger</keyword>
<comment type="caution">
    <text evidence="7">The sequence shown here is derived from an EMBL/GenBank/DDBJ whole genome shotgun (WGS) entry which is preliminary data.</text>
</comment>
<reference evidence="7" key="1">
    <citation type="journal article" date="2017" name="Gigascience">
        <title>The genome draft of coconut (Cocos nucifera).</title>
        <authorList>
            <person name="Xiao Y."/>
            <person name="Xu P."/>
            <person name="Fan H."/>
            <person name="Baudouin L."/>
            <person name="Xia W."/>
            <person name="Bocs S."/>
            <person name="Xu J."/>
            <person name="Li Q."/>
            <person name="Guo A."/>
            <person name="Zhou L."/>
            <person name="Li J."/>
            <person name="Wu Y."/>
            <person name="Ma Z."/>
            <person name="Armero A."/>
            <person name="Issali A.E."/>
            <person name="Liu N."/>
            <person name="Peng M."/>
            <person name="Yang Y."/>
        </authorList>
    </citation>
    <scope>NUCLEOTIDE SEQUENCE</scope>
    <source>
        <tissue evidence="7">Spear leaf of Hainan Tall coconut</tissue>
    </source>
</reference>
<dbReference type="InterPro" id="IPR052788">
    <property type="entry name" value="RING-type_E3_ligase_ATL"/>
</dbReference>
<evidence type="ECO:0000313" key="8">
    <source>
        <dbReference type="Proteomes" id="UP000797356"/>
    </source>
</evidence>
<accession>A0A8K0N813</accession>
<dbReference type="EMBL" id="CM017881">
    <property type="protein sequence ID" value="KAG1361931.1"/>
    <property type="molecule type" value="Genomic_DNA"/>
</dbReference>
<evidence type="ECO:0000256" key="4">
    <source>
        <dbReference type="PROSITE-ProRule" id="PRU00175"/>
    </source>
</evidence>
<dbReference type="SUPFAM" id="SSF57850">
    <property type="entry name" value="RING/U-box"/>
    <property type="match status" value="1"/>
</dbReference>
<evidence type="ECO:0000256" key="3">
    <source>
        <dbReference type="ARBA" id="ARBA00022833"/>
    </source>
</evidence>
<proteinExistence type="predicted"/>
<evidence type="ECO:0000256" key="1">
    <source>
        <dbReference type="ARBA" id="ARBA00022723"/>
    </source>
</evidence>
<dbReference type="GO" id="GO:0008270">
    <property type="term" value="F:zinc ion binding"/>
    <property type="evidence" value="ECO:0007669"/>
    <property type="project" value="UniProtKB-KW"/>
</dbReference>
<dbReference type="InterPro" id="IPR013083">
    <property type="entry name" value="Znf_RING/FYVE/PHD"/>
</dbReference>
<keyword evidence="3" id="KW-0862">Zinc</keyword>
<dbReference type="OrthoDB" id="786957at2759"/>